<keyword evidence="2" id="KW-0378">Hydrolase</keyword>
<evidence type="ECO:0000259" key="5">
    <source>
        <dbReference type="PROSITE" id="PS51194"/>
    </source>
</evidence>
<dbReference type="SUPFAM" id="SSF52540">
    <property type="entry name" value="P-loop containing nucleoside triphosphate hydrolases"/>
    <property type="match status" value="2"/>
</dbReference>
<dbReference type="InterPro" id="IPR049730">
    <property type="entry name" value="SNF2/RAD54-like_C"/>
</dbReference>
<dbReference type="InterPro" id="IPR027417">
    <property type="entry name" value="P-loop_NTPase"/>
</dbReference>
<dbReference type="Pfam" id="PF00176">
    <property type="entry name" value="SNF2-rel_dom"/>
    <property type="match status" value="1"/>
</dbReference>
<evidence type="ECO:0000313" key="6">
    <source>
        <dbReference type="EMBL" id="KAK5052978.1"/>
    </source>
</evidence>
<dbReference type="InterPro" id="IPR038718">
    <property type="entry name" value="SNF2-like_sf"/>
</dbReference>
<dbReference type="CDD" id="cd18793">
    <property type="entry name" value="SF2_C_SNF"/>
    <property type="match status" value="1"/>
</dbReference>
<sequence>MAKGDTKGATISGDTARYNTRTKPPYVAGYVGLQNTQKLKELYLCPAWKEIVDPFEKLKTEQGLSLKKIHDVFIALRNNSATEKYGDKNADRRRWKVNDHTAHAIQQVISAENKLLGDPKFGPFEGEKDVEPWNRAYSLLENYHWLMSRSAKNASTFWKDSYVHKSAVIPPFMSRRTNVIPTPADPRLFQHDFECKWMNRATLLAAFPVHEREISGIPEPVHVIDPRVTEERQFRDYLRREMRLKDLVQGQPLDLDTLTFVGPNPDPNMPDRIINAVADWEAVQEFCKSARRPVDLEGYYFKLWTKQVAVNADIYESHITPGMQDIYVLDDQGLLSRANVRPAALAPTMDEEAAAEEEDLLAVEAAPDPEFFPPESADIDGFDPYNDTDNVRRRTFQRDACSRLSKGLTLPNRHSVRVTPAERAVHVQAVRLSDIIDTDPEHTLAGEVDGRLETLSQERGGEIYVGPDYGVSCTHFNLDVTNPKPRGAPFVLKKQQVTCMKWCFDQENGPIKGGVIGDEMGMGKTDEILAYINEHAYNQVSEPNRPGVVHRPSIILSPPSCLYQWADAIKRWSQLRLYIYYESSSPKDKYAIYRIHPRDLAGYKGNGSTDNIRDDLRYLFDHSDPQASRAVILSSLPSFRDRAGIAVEDEDKKSVYYSNQFGKVFHHVVLDEGHLAKNPATKLSKVIRLLEPICFWILTGTPMPNEAIDYAGLMKVLWRNEWLHGLNPAEMKLWESSNLKYDDPAAEDRIRRFQMHPSNITVARGDSQLLAERVRGAMALTLLRRCRGSKIPNGPNNIEVGGTLPNVYIITVSLRHGIHRDAELQLHHRYYAQEFERALKNCIQRDGDRVIFRYPTAIYRQLCLLSDSLALEAASYKLSTEDIQLSTANILRWAKLEEPLDYRFWAKAFRRPIDPVMTKKMDFLRLLADSSPKIKWLCTWFHDDIVCAKKPQKCILYYQWVPFGQLIVDFFKALGFRIAHITSDMGQLERHEIYTRFNNKDDTSIELLFLSYRCSSLGLNVQGDCSRMVLLEPAIARNTELQAIGRIYRDGQEETCYVFRLYLVNSMDKYREHKSTQKFVAEIAVHSEGEECQRKLKELMRKDSPDEDFDLDDAQQLEKACKLLTAHLFNLEATSSEDGDEINLDYQLLKRNYAGFLTT</sequence>
<dbReference type="Pfam" id="PF00271">
    <property type="entry name" value="Helicase_C"/>
    <property type="match status" value="1"/>
</dbReference>
<dbReference type="PANTHER" id="PTHR45626:SF17">
    <property type="entry name" value="HELICASE-LIKE TRANSCRIPTION FACTOR"/>
    <property type="match status" value="1"/>
</dbReference>
<protein>
    <recommendedName>
        <fullName evidence="5">Helicase C-terminal domain-containing protein</fullName>
    </recommendedName>
</protein>
<dbReference type="Proteomes" id="UP001345691">
    <property type="component" value="Unassembled WGS sequence"/>
</dbReference>
<comment type="caution">
    <text evidence="6">The sequence shown here is derived from an EMBL/GenBank/DDBJ whole genome shotgun (WGS) entry which is preliminary data.</text>
</comment>
<dbReference type="InterPro" id="IPR000330">
    <property type="entry name" value="SNF2_N"/>
</dbReference>
<evidence type="ECO:0000256" key="4">
    <source>
        <dbReference type="ARBA" id="ARBA00022840"/>
    </source>
</evidence>
<keyword evidence="7" id="KW-1185">Reference proteome</keyword>
<name>A0ABR0J0H8_9EURO</name>
<dbReference type="InterPro" id="IPR014001">
    <property type="entry name" value="Helicase_ATP-bd"/>
</dbReference>
<keyword evidence="4" id="KW-0067">ATP-binding</keyword>
<dbReference type="PANTHER" id="PTHR45626">
    <property type="entry name" value="TRANSCRIPTION TERMINATION FACTOR 2-RELATED"/>
    <property type="match status" value="1"/>
</dbReference>
<feature type="domain" description="Helicase C-terminal" evidence="5">
    <location>
        <begin position="933"/>
        <end position="1100"/>
    </location>
</feature>
<evidence type="ECO:0000256" key="3">
    <source>
        <dbReference type="ARBA" id="ARBA00022806"/>
    </source>
</evidence>
<dbReference type="InterPro" id="IPR050628">
    <property type="entry name" value="SNF2_RAD54_helicase_TF"/>
</dbReference>
<dbReference type="SMART" id="SM00490">
    <property type="entry name" value="HELICc"/>
    <property type="match status" value="1"/>
</dbReference>
<dbReference type="Gene3D" id="3.40.50.300">
    <property type="entry name" value="P-loop containing nucleotide triphosphate hydrolases"/>
    <property type="match status" value="1"/>
</dbReference>
<evidence type="ECO:0000256" key="2">
    <source>
        <dbReference type="ARBA" id="ARBA00022801"/>
    </source>
</evidence>
<proteinExistence type="predicted"/>
<dbReference type="SMART" id="SM00487">
    <property type="entry name" value="DEXDc"/>
    <property type="match status" value="1"/>
</dbReference>
<dbReference type="EMBL" id="JAVRRF010000027">
    <property type="protein sequence ID" value="KAK5052978.1"/>
    <property type="molecule type" value="Genomic_DNA"/>
</dbReference>
<evidence type="ECO:0000313" key="7">
    <source>
        <dbReference type="Proteomes" id="UP001345691"/>
    </source>
</evidence>
<dbReference type="InterPro" id="IPR001650">
    <property type="entry name" value="Helicase_C-like"/>
</dbReference>
<keyword evidence="1" id="KW-0547">Nucleotide-binding</keyword>
<organism evidence="6 7">
    <name type="scientific">Exophiala sideris</name>
    <dbReference type="NCBI Taxonomy" id="1016849"/>
    <lineage>
        <taxon>Eukaryota</taxon>
        <taxon>Fungi</taxon>
        <taxon>Dikarya</taxon>
        <taxon>Ascomycota</taxon>
        <taxon>Pezizomycotina</taxon>
        <taxon>Eurotiomycetes</taxon>
        <taxon>Chaetothyriomycetidae</taxon>
        <taxon>Chaetothyriales</taxon>
        <taxon>Herpotrichiellaceae</taxon>
        <taxon>Exophiala</taxon>
    </lineage>
</organism>
<gene>
    <name evidence="6" type="ORF">LTR69_009547</name>
</gene>
<evidence type="ECO:0000256" key="1">
    <source>
        <dbReference type="ARBA" id="ARBA00022741"/>
    </source>
</evidence>
<reference evidence="6 7" key="1">
    <citation type="submission" date="2023-08" db="EMBL/GenBank/DDBJ databases">
        <title>Black Yeasts Isolated from many extreme environments.</title>
        <authorList>
            <person name="Coleine C."/>
            <person name="Stajich J.E."/>
            <person name="Selbmann L."/>
        </authorList>
    </citation>
    <scope>NUCLEOTIDE SEQUENCE [LARGE SCALE GENOMIC DNA]</scope>
    <source>
        <strain evidence="6 7">CCFEE 6328</strain>
    </source>
</reference>
<keyword evidence="3" id="KW-0347">Helicase</keyword>
<dbReference type="PROSITE" id="PS51194">
    <property type="entry name" value="HELICASE_CTER"/>
    <property type="match status" value="1"/>
</dbReference>
<dbReference type="Gene3D" id="3.40.50.10810">
    <property type="entry name" value="Tandem AAA-ATPase domain"/>
    <property type="match status" value="1"/>
</dbReference>
<accession>A0ABR0J0H8</accession>